<feature type="region of interest" description="Disordered" evidence="1">
    <location>
        <begin position="1"/>
        <end position="34"/>
    </location>
</feature>
<dbReference type="AlphaFoldDB" id="A0A9E7JI90"/>
<dbReference type="Proteomes" id="UP001055439">
    <property type="component" value="Chromosome 10"/>
</dbReference>
<sequence length="58" mass="5830">MELVQLGLTSSTPSATSPTSAPAAGSGTCGTVTTSPISSRCWGTARLCPTPWKSSSAW</sequence>
<gene>
    <name evidence="2" type="ORF">MUK42_02536</name>
</gene>
<accession>A0A9E7JI90</accession>
<feature type="compositionally biased region" description="Low complexity" evidence="1">
    <location>
        <begin position="9"/>
        <end position="26"/>
    </location>
</feature>
<organism evidence="2 3">
    <name type="scientific">Musa troglodytarum</name>
    <name type="common">fe'i banana</name>
    <dbReference type="NCBI Taxonomy" id="320322"/>
    <lineage>
        <taxon>Eukaryota</taxon>
        <taxon>Viridiplantae</taxon>
        <taxon>Streptophyta</taxon>
        <taxon>Embryophyta</taxon>
        <taxon>Tracheophyta</taxon>
        <taxon>Spermatophyta</taxon>
        <taxon>Magnoliopsida</taxon>
        <taxon>Liliopsida</taxon>
        <taxon>Zingiberales</taxon>
        <taxon>Musaceae</taxon>
        <taxon>Musa</taxon>
    </lineage>
</organism>
<evidence type="ECO:0000256" key="1">
    <source>
        <dbReference type="SAM" id="MobiDB-lite"/>
    </source>
</evidence>
<evidence type="ECO:0000313" key="2">
    <source>
        <dbReference type="EMBL" id="URD81902.1"/>
    </source>
</evidence>
<name>A0A9E7JI90_9LILI</name>
<dbReference type="OrthoDB" id="539213at2759"/>
<proteinExistence type="predicted"/>
<protein>
    <submittedName>
        <fullName evidence="2">CAF1 family ribonuclease</fullName>
    </submittedName>
</protein>
<keyword evidence="3" id="KW-1185">Reference proteome</keyword>
<dbReference type="EMBL" id="CP097503">
    <property type="protein sequence ID" value="URD81902.1"/>
    <property type="molecule type" value="Genomic_DNA"/>
</dbReference>
<evidence type="ECO:0000313" key="3">
    <source>
        <dbReference type="Proteomes" id="UP001055439"/>
    </source>
</evidence>
<reference evidence="2" key="1">
    <citation type="submission" date="2022-05" db="EMBL/GenBank/DDBJ databases">
        <title>The Musa troglodytarum L. genome provides insights into the mechanism of non-climacteric behaviour and enrichment of carotenoids.</title>
        <authorList>
            <person name="Wang J."/>
        </authorList>
    </citation>
    <scope>NUCLEOTIDE SEQUENCE</scope>
    <source>
        <tissue evidence="2">Leaf</tissue>
    </source>
</reference>